<proteinExistence type="predicted"/>
<dbReference type="AlphaFoldDB" id="A0A1Y1IRE1"/>
<accession>A0A1Y1IRE1</accession>
<keyword evidence="3" id="KW-1185">Reference proteome</keyword>
<reference evidence="2 3" key="1">
    <citation type="journal article" date="2014" name="Nat. Commun.">
        <title>Klebsormidium flaccidum genome reveals primary factors for plant terrestrial adaptation.</title>
        <authorList>
            <person name="Hori K."/>
            <person name="Maruyama F."/>
            <person name="Fujisawa T."/>
            <person name="Togashi T."/>
            <person name="Yamamoto N."/>
            <person name="Seo M."/>
            <person name="Sato S."/>
            <person name="Yamada T."/>
            <person name="Mori H."/>
            <person name="Tajima N."/>
            <person name="Moriyama T."/>
            <person name="Ikeuchi M."/>
            <person name="Watanabe M."/>
            <person name="Wada H."/>
            <person name="Kobayashi K."/>
            <person name="Saito M."/>
            <person name="Masuda T."/>
            <person name="Sasaki-Sekimoto Y."/>
            <person name="Mashiguchi K."/>
            <person name="Awai K."/>
            <person name="Shimojima M."/>
            <person name="Masuda S."/>
            <person name="Iwai M."/>
            <person name="Nobusawa T."/>
            <person name="Narise T."/>
            <person name="Kondo S."/>
            <person name="Saito H."/>
            <person name="Sato R."/>
            <person name="Murakawa M."/>
            <person name="Ihara Y."/>
            <person name="Oshima-Yamada Y."/>
            <person name="Ohtaka K."/>
            <person name="Satoh M."/>
            <person name="Sonobe K."/>
            <person name="Ishii M."/>
            <person name="Ohtani R."/>
            <person name="Kanamori-Sato M."/>
            <person name="Honoki R."/>
            <person name="Miyazaki D."/>
            <person name="Mochizuki H."/>
            <person name="Umetsu J."/>
            <person name="Higashi K."/>
            <person name="Shibata D."/>
            <person name="Kamiya Y."/>
            <person name="Sato N."/>
            <person name="Nakamura Y."/>
            <person name="Tabata S."/>
            <person name="Ida S."/>
            <person name="Kurokawa K."/>
            <person name="Ohta H."/>
        </authorList>
    </citation>
    <scope>NUCLEOTIDE SEQUENCE [LARGE SCALE GENOMIC DNA]</scope>
    <source>
        <strain evidence="2 3">NIES-2285</strain>
    </source>
</reference>
<evidence type="ECO:0000256" key="1">
    <source>
        <dbReference type="SAM" id="MobiDB-lite"/>
    </source>
</evidence>
<dbReference type="EMBL" id="DF238340">
    <property type="protein sequence ID" value="GAQ93254.1"/>
    <property type="molecule type" value="Genomic_DNA"/>
</dbReference>
<feature type="compositionally biased region" description="Gly residues" evidence="1">
    <location>
        <begin position="100"/>
        <end position="110"/>
    </location>
</feature>
<organism evidence="2 3">
    <name type="scientific">Klebsormidium nitens</name>
    <name type="common">Green alga</name>
    <name type="synonym">Ulothrix nitens</name>
    <dbReference type="NCBI Taxonomy" id="105231"/>
    <lineage>
        <taxon>Eukaryota</taxon>
        <taxon>Viridiplantae</taxon>
        <taxon>Streptophyta</taxon>
        <taxon>Klebsormidiophyceae</taxon>
        <taxon>Klebsormidiales</taxon>
        <taxon>Klebsormidiaceae</taxon>
        <taxon>Klebsormidium</taxon>
    </lineage>
</organism>
<evidence type="ECO:0000313" key="3">
    <source>
        <dbReference type="Proteomes" id="UP000054558"/>
    </source>
</evidence>
<dbReference type="OrthoDB" id="6776856at2759"/>
<sequence>MVGQLTPESGSSSVHGRIPWGMFCQEKLNLTYLRVFGARAYIHVPKGNRKKMSRGLLLRGRPTLGERIPLKGMALKRRRQEDTPPLACGRGLVPSESSGRNGGASQGGWGCRKRIKKP</sequence>
<feature type="region of interest" description="Disordered" evidence="1">
    <location>
        <begin position="74"/>
        <end position="118"/>
    </location>
</feature>
<gene>
    <name evidence="2" type="ORF">KFL_013910020</name>
</gene>
<name>A0A1Y1IRE1_KLENI</name>
<dbReference type="Proteomes" id="UP000054558">
    <property type="component" value="Unassembled WGS sequence"/>
</dbReference>
<evidence type="ECO:0000313" key="2">
    <source>
        <dbReference type="EMBL" id="GAQ93254.1"/>
    </source>
</evidence>
<protein>
    <submittedName>
        <fullName evidence="2">Uncharacterized protein</fullName>
    </submittedName>
</protein>